<evidence type="ECO:0000313" key="3">
    <source>
        <dbReference type="Proteomes" id="UP000219329"/>
    </source>
</evidence>
<dbReference type="Proteomes" id="UP000219329">
    <property type="component" value="Unassembled WGS sequence"/>
</dbReference>
<accession>A0A2A5WEL2</accession>
<sequence length="137" mass="16266">MFKQLKQNFALRPIWMNAVMGFCFFMTFIYLPWDIFIKPLAEDQEVWFGVLFYGWLAKLGALLHWFVYGAGFFGLWKMKSWLHPWIELYILQVAYSMLVWNFMATEGSALWSGITVAAIFAFLAYGFYMKKDLFDFP</sequence>
<keyword evidence="1" id="KW-0812">Transmembrane</keyword>
<feature type="transmembrane region" description="Helical" evidence="1">
    <location>
        <begin position="12"/>
        <end position="33"/>
    </location>
</feature>
<protein>
    <submittedName>
        <fullName evidence="2">Uncharacterized protein</fullName>
    </submittedName>
</protein>
<comment type="caution">
    <text evidence="2">The sequence shown here is derived from an EMBL/GenBank/DDBJ whole genome shotgun (WGS) entry which is preliminary data.</text>
</comment>
<evidence type="ECO:0000256" key="1">
    <source>
        <dbReference type="SAM" id="Phobius"/>
    </source>
</evidence>
<reference evidence="2 3" key="1">
    <citation type="submission" date="2017-08" db="EMBL/GenBank/DDBJ databases">
        <title>Fine stratification of microbial communities through a metagenomic profile of the photic zone.</title>
        <authorList>
            <person name="Haro-Moreno J.M."/>
            <person name="Lopez-Perez M."/>
            <person name="De La Torre J."/>
            <person name="Picazo A."/>
            <person name="Camacho A."/>
            <person name="Rodriguez-Valera F."/>
        </authorList>
    </citation>
    <scope>NUCLEOTIDE SEQUENCE [LARGE SCALE GENOMIC DNA]</scope>
    <source>
        <strain evidence="2">MED-G28</strain>
    </source>
</reference>
<keyword evidence="1" id="KW-1133">Transmembrane helix</keyword>
<gene>
    <name evidence="2" type="ORF">CNF02_02640</name>
</gene>
<evidence type="ECO:0000313" key="2">
    <source>
        <dbReference type="EMBL" id="PDH34940.1"/>
    </source>
</evidence>
<feature type="transmembrane region" description="Helical" evidence="1">
    <location>
        <begin position="53"/>
        <end position="73"/>
    </location>
</feature>
<name>A0A2A5WEL2_9GAMM</name>
<proteinExistence type="predicted"/>
<keyword evidence="1" id="KW-0472">Membrane</keyword>
<feature type="transmembrane region" description="Helical" evidence="1">
    <location>
        <begin position="109"/>
        <end position="128"/>
    </location>
</feature>
<dbReference type="EMBL" id="NTJZ01000002">
    <property type="protein sequence ID" value="PDH34940.1"/>
    <property type="molecule type" value="Genomic_DNA"/>
</dbReference>
<feature type="transmembrane region" description="Helical" evidence="1">
    <location>
        <begin position="85"/>
        <end position="103"/>
    </location>
</feature>
<organism evidence="2 3">
    <name type="scientific">OM182 bacterium MED-G28</name>
    <dbReference type="NCBI Taxonomy" id="1986256"/>
    <lineage>
        <taxon>Bacteria</taxon>
        <taxon>Pseudomonadati</taxon>
        <taxon>Pseudomonadota</taxon>
        <taxon>Gammaproteobacteria</taxon>
        <taxon>OMG group</taxon>
        <taxon>OM182 clade</taxon>
    </lineage>
</organism>
<dbReference type="AlphaFoldDB" id="A0A2A5WEL2"/>